<dbReference type="OrthoDB" id="8482080at2"/>
<accession>A0A1I3XBC3</accession>
<sequence length="78" mass="8492">MTIPRRNSKPSRAAMKHSDHARLWRMVEGAVVDAFKSHPDCLTERGARIAVESVTKRVVGTLVGHAKETQKGGRLGGS</sequence>
<protein>
    <submittedName>
        <fullName evidence="1">Uncharacterized protein</fullName>
    </submittedName>
</protein>
<dbReference type="Proteomes" id="UP000183299">
    <property type="component" value="Unassembled WGS sequence"/>
</dbReference>
<gene>
    <name evidence="1" type="ORF">SAMN04488138_1468</name>
</gene>
<reference evidence="1 2" key="1">
    <citation type="submission" date="2016-10" db="EMBL/GenBank/DDBJ databases">
        <authorList>
            <person name="de Groot N.N."/>
        </authorList>
    </citation>
    <scope>NUCLEOTIDE SEQUENCE [LARGE SCALE GENOMIC DNA]</scope>
    <source>
        <strain evidence="1 2">CGMCC 1.8891</strain>
    </source>
</reference>
<dbReference type="GeneID" id="98667085"/>
<proteinExistence type="predicted"/>
<dbReference type="RefSeq" id="WP_066598856.1">
    <property type="nucleotide sequence ID" value="NZ_FORY01000046.1"/>
</dbReference>
<name>A0A1I3XBC3_9RHOB</name>
<dbReference type="EMBL" id="FORY01000046">
    <property type="protein sequence ID" value="SFK16639.1"/>
    <property type="molecule type" value="Genomic_DNA"/>
</dbReference>
<evidence type="ECO:0000313" key="1">
    <source>
        <dbReference type="EMBL" id="SFK16639.1"/>
    </source>
</evidence>
<dbReference type="STRING" id="576117.SAMN04488138_1468"/>
<organism evidence="1 2">
    <name type="scientific">Celeribacter halophilus</name>
    <dbReference type="NCBI Taxonomy" id="576117"/>
    <lineage>
        <taxon>Bacteria</taxon>
        <taxon>Pseudomonadati</taxon>
        <taxon>Pseudomonadota</taxon>
        <taxon>Alphaproteobacteria</taxon>
        <taxon>Rhodobacterales</taxon>
        <taxon>Roseobacteraceae</taxon>
        <taxon>Celeribacter</taxon>
    </lineage>
</organism>
<evidence type="ECO:0000313" key="2">
    <source>
        <dbReference type="Proteomes" id="UP000183299"/>
    </source>
</evidence>
<keyword evidence="2" id="KW-1185">Reference proteome</keyword>
<dbReference type="AlphaFoldDB" id="A0A1I3XBC3"/>